<keyword evidence="1" id="KW-0809">Transit peptide</keyword>
<dbReference type="PANTHER" id="PTHR22602">
    <property type="entry name" value="TRANSFERASE CAF17, MITOCHONDRIAL-RELATED"/>
    <property type="match status" value="1"/>
</dbReference>
<name>A0A3D4VC30_9BACT</name>
<proteinExistence type="predicted"/>
<protein>
    <submittedName>
        <fullName evidence="4">Folate-binding protein</fullName>
    </submittedName>
</protein>
<dbReference type="Gene3D" id="3.30.1360.120">
    <property type="entry name" value="Probable tRNA modification gtpase trme, domain 1"/>
    <property type="match status" value="1"/>
</dbReference>
<dbReference type="Proteomes" id="UP000264071">
    <property type="component" value="Unassembled WGS sequence"/>
</dbReference>
<evidence type="ECO:0000256" key="2">
    <source>
        <dbReference type="SAM" id="MobiDB-lite"/>
    </source>
</evidence>
<feature type="domain" description="GCVT N-terminal" evidence="3">
    <location>
        <begin position="62"/>
        <end position="253"/>
    </location>
</feature>
<evidence type="ECO:0000259" key="3">
    <source>
        <dbReference type="Pfam" id="PF01571"/>
    </source>
</evidence>
<dbReference type="InterPro" id="IPR029043">
    <property type="entry name" value="GcvT/YgfZ_C"/>
</dbReference>
<comment type="caution">
    <text evidence="4">The sequence shown here is derived from an EMBL/GenBank/DDBJ whole genome shotgun (WGS) entry which is preliminary data.</text>
</comment>
<feature type="compositionally biased region" description="Polar residues" evidence="2">
    <location>
        <begin position="1"/>
        <end position="25"/>
    </location>
</feature>
<organism evidence="4 5">
    <name type="scientific">Gemmatimonas aurantiaca</name>
    <dbReference type="NCBI Taxonomy" id="173480"/>
    <lineage>
        <taxon>Bacteria</taxon>
        <taxon>Pseudomonadati</taxon>
        <taxon>Gemmatimonadota</taxon>
        <taxon>Gemmatimonadia</taxon>
        <taxon>Gemmatimonadales</taxon>
        <taxon>Gemmatimonadaceae</taxon>
        <taxon>Gemmatimonas</taxon>
    </lineage>
</organism>
<dbReference type="EMBL" id="DPIY01000011">
    <property type="protein sequence ID" value="HCT58673.1"/>
    <property type="molecule type" value="Genomic_DNA"/>
</dbReference>
<dbReference type="InterPro" id="IPR017703">
    <property type="entry name" value="YgfZ/GCV_T_CS"/>
</dbReference>
<dbReference type="GO" id="GO:0016226">
    <property type="term" value="P:iron-sulfur cluster assembly"/>
    <property type="evidence" value="ECO:0007669"/>
    <property type="project" value="TreeGrafter"/>
</dbReference>
<dbReference type="PIRSF" id="PIRSF006487">
    <property type="entry name" value="GcvT"/>
    <property type="match status" value="1"/>
</dbReference>
<evidence type="ECO:0000256" key="1">
    <source>
        <dbReference type="ARBA" id="ARBA00022946"/>
    </source>
</evidence>
<gene>
    <name evidence="4" type="ORF">DGD08_15820</name>
</gene>
<dbReference type="InterPro" id="IPR045179">
    <property type="entry name" value="YgfZ/GcvT"/>
</dbReference>
<dbReference type="SUPFAM" id="SSF101790">
    <property type="entry name" value="Aminomethyltransferase beta-barrel domain"/>
    <property type="match status" value="1"/>
</dbReference>
<dbReference type="SUPFAM" id="SSF103025">
    <property type="entry name" value="Folate-binding domain"/>
    <property type="match status" value="1"/>
</dbReference>
<evidence type="ECO:0000313" key="5">
    <source>
        <dbReference type="Proteomes" id="UP000264071"/>
    </source>
</evidence>
<dbReference type="Pfam" id="PF01571">
    <property type="entry name" value="GCV_T"/>
    <property type="match status" value="1"/>
</dbReference>
<dbReference type="PANTHER" id="PTHR22602:SF0">
    <property type="entry name" value="TRANSFERASE CAF17, MITOCHONDRIAL-RELATED"/>
    <property type="match status" value="1"/>
</dbReference>
<evidence type="ECO:0000313" key="4">
    <source>
        <dbReference type="EMBL" id="HCT58673.1"/>
    </source>
</evidence>
<dbReference type="NCBIfam" id="TIGR03317">
    <property type="entry name" value="ygfZ_signature"/>
    <property type="match status" value="1"/>
</dbReference>
<reference evidence="4 5" key="1">
    <citation type="journal article" date="2018" name="Nat. Biotechnol.">
        <title>A standardized bacterial taxonomy based on genome phylogeny substantially revises the tree of life.</title>
        <authorList>
            <person name="Parks D.H."/>
            <person name="Chuvochina M."/>
            <person name="Waite D.W."/>
            <person name="Rinke C."/>
            <person name="Skarshewski A."/>
            <person name="Chaumeil P.A."/>
            <person name="Hugenholtz P."/>
        </authorList>
    </citation>
    <scope>NUCLEOTIDE SEQUENCE [LARGE SCALE GENOMIC DNA]</scope>
    <source>
        <strain evidence="4">UBA8844</strain>
    </source>
</reference>
<feature type="region of interest" description="Disordered" evidence="2">
    <location>
        <begin position="1"/>
        <end position="35"/>
    </location>
</feature>
<dbReference type="InterPro" id="IPR027266">
    <property type="entry name" value="TrmE/GcvT-like"/>
</dbReference>
<accession>A0A3D4VC30</accession>
<sequence length="366" mass="39020">MRSSRQHSYMSTTHDQPSPSATTDGVTEAPALPPVPLTAEEHHGYEALRQGVTWFAWPWRWTRIQGPKAADALNGLVTNDVTLLAVNASQYAAALTPKGKMVADMTIVRADEDTFLVGVDAGAVEGWLGLARKYINPRLARTTDESALWNTWAIYGRNIATALQSLGIGENGAARIGDADIRVVPGPTLAGMSGVWLIVPTDHAEHVRERIVAICGPESGAAVAELARIEGGRPSMFMDMDENTIPQEANLDTLDAISFTKGCYTGQETVARVHFRGHVNRHLRAVSSPVPLTRGTSLVDDAGKVVGEVRSSAISPRLGPIAIALVRREIGPGTTIHARALPPKDTGASADAVLIPATVNTLPFPD</sequence>
<dbReference type="AlphaFoldDB" id="A0A3D4VC30"/>
<dbReference type="InterPro" id="IPR006222">
    <property type="entry name" value="GCVT_N"/>
</dbReference>